<dbReference type="Pfam" id="PF00501">
    <property type="entry name" value="AMP-binding"/>
    <property type="match status" value="1"/>
</dbReference>
<comment type="similarity">
    <text evidence="1">Belongs to the ATP-dependent AMP-binding enzyme family.</text>
</comment>
<dbReference type="InterPro" id="IPR000873">
    <property type="entry name" value="AMP-dep_synth/lig_dom"/>
</dbReference>
<dbReference type="PANTHER" id="PTHR43201">
    <property type="entry name" value="ACYL-COA SYNTHETASE"/>
    <property type="match status" value="1"/>
</dbReference>
<protein>
    <submittedName>
        <fullName evidence="5">AMP-binding protein</fullName>
    </submittedName>
</protein>
<dbReference type="InterPro" id="IPR042099">
    <property type="entry name" value="ANL_N_sf"/>
</dbReference>
<evidence type="ECO:0000313" key="6">
    <source>
        <dbReference type="Proteomes" id="UP001577047"/>
    </source>
</evidence>
<evidence type="ECO:0000313" key="5">
    <source>
        <dbReference type="EMBL" id="MFB3800918.1"/>
    </source>
</evidence>
<feature type="domain" description="AMP-dependent synthetase/ligase" evidence="3">
    <location>
        <begin position="24"/>
        <end position="411"/>
    </location>
</feature>
<keyword evidence="6" id="KW-1185">Reference proteome</keyword>
<dbReference type="Pfam" id="PF13193">
    <property type="entry name" value="AMP-binding_C"/>
    <property type="match status" value="1"/>
</dbReference>
<gene>
    <name evidence="5" type="ORF">ACE1YR_10785</name>
</gene>
<comment type="caution">
    <text evidence="5">The sequence shown here is derived from an EMBL/GenBank/DDBJ whole genome shotgun (WGS) entry which is preliminary data.</text>
</comment>
<dbReference type="Gene3D" id="3.40.50.12780">
    <property type="entry name" value="N-terminal domain of ligase-like"/>
    <property type="match status" value="1"/>
</dbReference>
<reference evidence="5 6" key="1">
    <citation type="submission" date="2024-09" db="EMBL/GenBank/DDBJ databases">
        <authorList>
            <person name="Fullem K."/>
        </authorList>
    </citation>
    <scope>NUCLEOTIDE SEQUENCE [LARGE SCALE GENOMIC DNA]</scope>
    <source>
        <strain evidence="6">K1(2024)</strain>
    </source>
</reference>
<keyword evidence="2" id="KW-0436">Ligase</keyword>
<evidence type="ECO:0000259" key="4">
    <source>
        <dbReference type="Pfam" id="PF13193"/>
    </source>
</evidence>
<evidence type="ECO:0000259" key="3">
    <source>
        <dbReference type="Pfam" id="PF00501"/>
    </source>
</evidence>
<proteinExistence type="inferred from homology"/>
<dbReference type="Proteomes" id="UP001577047">
    <property type="component" value="Unassembled WGS sequence"/>
</dbReference>
<dbReference type="InterPro" id="IPR045851">
    <property type="entry name" value="AMP-bd_C_sf"/>
</dbReference>
<organism evidence="5 6">
    <name type="scientific">Pseudomonas boreofloridensis</name>
    <dbReference type="NCBI Taxonomy" id="3064348"/>
    <lineage>
        <taxon>Bacteria</taxon>
        <taxon>Pseudomonadati</taxon>
        <taxon>Pseudomonadota</taxon>
        <taxon>Gammaproteobacteria</taxon>
        <taxon>Pseudomonadales</taxon>
        <taxon>Pseudomonadaceae</taxon>
        <taxon>Pseudomonas</taxon>
    </lineage>
</organism>
<dbReference type="CDD" id="cd05917">
    <property type="entry name" value="FACL_like_2"/>
    <property type="match status" value="1"/>
</dbReference>
<evidence type="ECO:0000256" key="2">
    <source>
        <dbReference type="ARBA" id="ARBA00022598"/>
    </source>
</evidence>
<name>A0ABV4Z8F4_9PSED</name>
<dbReference type="Gene3D" id="3.30.300.30">
    <property type="match status" value="1"/>
</dbReference>
<dbReference type="SUPFAM" id="SSF56801">
    <property type="entry name" value="Acetyl-CoA synthetase-like"/>
    <property type="match status" value="1"/>
</dbReference>
<accession>A0ABV4Z8F4</accession>
<dbReference type="InterPro" id="IPR025110">
    <property type="entry name" value="AMP-bd_C"/>
</dbReference>
<dbReference type="RefSeq" id="WP_304484364.1">
    <property type="nucleotide sequence ID" value="NZ_JAUQOQ010000007.1"/>
</dbReference>
<dbReference type="PANTHER" id="PTHR43201:SF5">
    <property type="entry name" value="MEDIUM-CHAIN ACYL-COA LIGASE ACSF2, MITOCHONDRIAL"/>
    <property type="match status" value="1"/>
</dbReference>
<dbReference type="NCBIfam" id="NF009233">
    <property type="entry name" value="PRK12583.1"/>
    <property type="match status" value="1"/>
</dbReference>
<dbReference type="EMBL" id="JBHFXX010000007">
    <property type="protein sequence ID" value="MFB3800918.1"/>
    <property type="molecule type" value="Genomic_DNA"/>
</dbReference>
<sequence length="554" mass="61438">MSQPSSTQGRQDVPLLDQTLGQAFDATVARWPEREALVVRHQGLRYRWRELAEQVESTARGLMALGVAPGERVGIWAPNCAQWCILQIATAKIGAILVTINPAYRSAELEYVLRQSGCSWLVCADAFKSSDYHAMLQTLLPELASHPLGSERLPELRGVISLATTPPAGFLPWTVLAERAGQIEVAALRARECALHDDQAVNIQYTSGTTGAPKGATLSHRNILNNGYMVGRSLGLSEHDRLVIPVPLYHCFGMVMGNLGCIVHGSTMIYPNNAFDPEHTLRTVAEERATLLYGVPTMFIAMLDHPLRDRLDLSSLRSGIMAGATCPIEVMRRVIEQMHMAQVQIAYGMTETSPVSLQTGPNDDLELRVTTVGRTQPQLETKLVDEQGEIVARGEIGELCTRGYSVMLGYWNDPEATERAIDADGWMHTGDLAVMDKQGYVRIVGRNKDMIIRGGENIYPRELEEFLHTHPAVAEAQVVGIPCERFGEQIVAWIKLHPGHSVTVEALSDWCKARIAHFKVPRHIRFVDEFPMTVTGKVQKFRMRELTIAQLEGH</sequence>
<feature type="domain" description="AMP-binding enzyme C-terminal" evidence="4">
    <location>
        <begin position="462"/>
        <end position="537"/>
    </location>
</feature>
<evidence type="ECO:0000256" key="1">
    <source>
        <dbReference type="ARBA" id="ARBA00006432"/>
    </source>
</evidence>
<dbReference type="PROSITE" id="PS00455">
    <property type="entry name" value="AMP_BINDING"/>
    <property type="match status" value="1"/>
</dbReference>
<dbReference type="InterPro" id="IPR020845">
    <property type="entry name" value="AMP-binding_CS"/>
</dbReference>